<sequence length="55" mass="6096">ITRIKEKVEEQAGVPPPQQRLIYMGKQMQDDKTAKELNVQAGAVLHLVLALRGGQ</sequence>
<organism evidence="2 3">
    <name type="scientific">Asterophora parasitica</name>
    <dbReference type="NCBI Taxonomy" id="117018"/>
    <lineage>
        <taxon>Eukaryota</taxon>
        <taxon>Fungi</taxon>
        <taxon>Dikarya</taxon>
        <taxon>Basidiomycota</taxon>
        <taxon>Agaricomycotina</taxon>
        <taxon>Agaricomycetes</taxon>
        <taxon>Agaricomycetidae</taxon>
        <taxon>Agaricales</taxon>
        <taxon>Tricholomatineae</taxon>
        <taxon>Lyophyllaceae</taxon>
        <taxon>Asterophora</taxon>
    </lineage>
</organism>
<dbReference type="PRINTS" id="PR00348">
    <property type="entry name" value="UBIQUITIN"/>
</dbReference>
<dbReference type="InterPro" id="IPR000626">
    <property type="entry name" value="Ubiquitin-like_dom"/>
</dbReference>
<dbReference type="PROSITE" id="PS50053">
    <property type="entry name" value="UBIQUITIN_2"/>
    <property type="match status" value="1"/>
</dbReference>
<gene>
    <name evidence="2" type="primary">RUB2</name>
    <name evidence="2" type="ORF">DXG03_007643</name>
</gene>
<dbReference type="Gene3D" id="3.10.20.90">
    <property type="entry name" value="Phosphatidylinositol 3-kinase Catalytic Subunit, Chain A, domain 1"/>
    <property type="match status" value="1"/>
</dbReference>
<proteinExistence type="predicted"/>
<dbReference type="Pfam" id="PF00240">
    <property type="entry name" value="ubiquitin"/>
    <property type="match status" value="1"/>
</dbReference>
<accession>A0A9P7KEH5</accession>
<dbReference type="Proteomes" id="UP000775547">
    <property type="component" value="Unassembled WGS sequence"/>
</dbReference>
<dbReference type="InterPro" id="IPR019954">
    <property type="entry name" value="Ubiquitin_CS"/>
</dbReference>
<dbReference type="PROSITE" id="PS00299">
    <property type="entry name" value="UBIQUITIN_1"/>
    <property type="match status" value="1"/>
</dbReference>
<feature type="domain" description="Ubiquitin-like" evidence="1">
    <location>
        <begin position="1"/>
        <end position="54"/>
    </location>
</feature>
<feature type="non-terminal residue" evidence="2">
    <location>
        <position position="55"/>
    </location>
</feature>
<dbReference type="InterPro" id="IPR019956">
    <property type="entry name" value="Ubiquitin_dom"/>
</dbReference>
<reference evidence="2" key="2">
    <citation type="submission" date="2021-10" db="EMBL/GenBank/DDBJ databases">
        <title>Phylogenomics reveals ancestral predisposition of the termite-cultivated fungus Termitomyces towards a domesticated lifestyle.</title>
        <authorList>
            <person name="Auxier B."/>
            <person name="Grum-Grzhimaylo A."/>
            <person name="Cardenas M.E."/>
            <person name="Lodge J.D."/>
            <person name="Laessoe T."/>
            <person name="Pedersen O."/>
            <person name="Smith M.E."/>
            <person name="Kuyper T.W."/>
            <person name="Franco-Molano E.A."/>
            <person name="Baroni T.J."/>
            <person name="Aanen D.K."/>
        </authorList>
    </citation>
    <scope>NUCLEOTIDE SEQUENCE</scope>
    <source>
        <strain evidence="2">AP01</strain>
        <tissue evidence="2">Mycelium</tissue>
    </source>
</reference>
<dbReference type="InterPro" id="IPR029071">
    <property type="entry name" value="Ubiquitin-like_domsf"/>
</dbReference>
<evidence type="ECO:0000313" key="2">
    <source>
        <dbReference type="EMBL" id="KAG5644821.1"/>
    </source>
</evidence>
<evidence type="ECO:0000313" key="3">
    <source>
        <dbReference type="Proteomes" id="UP000775547"/>
    </source>
</evidence>
<dbReference type="InterPro" id="IPR050158">
    <property type="entry name" value="Ubiquitin_ubiquitin-like"/>
</dbReference>
<dbReference type="EMBL" id="JABCKV010000058">
    <property type="protein sequence ID" value="KAG5644821.1"/>
    <property type="molecule type" value="Genomic_DNA"/>
</dbReference>
<dbReference type="AlphaFoldDB" id="A0A9P7KEH5"/>
<name>A0A9P7KEH5_9AGAR</name>
<keyword evidence="3" id="KW-1185">Reference proteome</keyword>
<dbReference type="PANTHER" id="PTHR10666">
    <property type="entry name" value="UBIQUITIN"/>
    <property type="match status" value="1"/>
</dbReference>
<dbReference type="OrthoDB" id="419317at2759"/>
<comment type="caution">
    <text evidence="2">The sequence shown here is derived from an EMBL/GenBank/DDBJ whole genome shotgun (WGS) entry which is preliminary data.</text>
</comment>
<evidence type="ECO:0000259" key="1">
    <source>
        <dbReference type="PROSITE" id="PS50053"/>
    </source>
</evidence>
<dbReference type="SUPFAM" id="SSF54236">
    <property type="entry name" value="Ubiquitin-like"/>
    <property type="match status" value="1"/>
</dbReference>
<protein>
    <submittedName>
        <fullName evidence="2">Ubiquitin-NEDD8-like protein rub2</fullName>
    </submittedName>
</protein>
<reference evidence="2" key="1">
    <citation type="submission" date="2020-07" db="EMBL/GenBank/DDBJ databases">
        <authorList>
            <person name="Nieuwenhuis M."/>
            <person name="Van De Peppel L.J.J."/>
        </authorList>
    </citation>
    <scope>NUCLEOTIDE SEQUENCE</scope>
    <source>
        <strain evidence="2">AP01</strain>
        <tissue evidence="2">Mycelium</tissue>
    </source>
</reference>